<evidence type="ECO:0000313" key="17">
    <source>
        <dbReference type="EMBL" id="PLW30792.1"/>
    </source>
</evidence>
<evidence type="ECO:0000256" key="5">
    <source>
        <dbReference type="ARBA" id="ARBA00012384"/>
    </source>
</evidence>
<comment type="similarity">
    <text evidence="4 13">Belongs to the galactose-1-phosphate uridylyltransferase type 1 family.</text>
</comment>
<name>A0A2N5TZ85_9BASI</name>
<evidence type="ECO:0000256" key="11">
    <source>
        <dbReference type="ARBA" id="ARBA00023144"/>
    </source>
</evidence>
<dbReference type="InterPro" id="IPR001937">
    <property type="entry name" value="GalP_UDPtransf1"/>
</dbReference>
<feature type="domain" description="Galactose-1-phosphate uridyl transferase C-terminal" evidence="16">
    <location>
        <begin position="187"/>
        <end position="273"/>
    </location>
</feature>
<evidence type="ECO:0000256" key="14">
    <source>
        <dbReference type="SAM" id="MobiDB-lite"/>
    </source>
</evidence>
<evidence type="ECO:0000256" key="10">
    <source>
        <dbReference type="ARBA" id="ARBA00022833"/>
    </source>
</evidence>
<evidence type="ECO:0000256" key="6">
    <source>
        <dbReference type="ARBA" id="ARBA00016340"/>
    </source>
</evidence>
<comment type="caution">
    <text evidence="17">The sequence shown here is derived from an EMBL/GenBank/DDBJ whole genome shotgun (WGS) entry which is preliminary data.</text>
</comment>
<feature type="region of interest" description="Disordered" evidence="14">
    <location>
        <begin position="1"/>
        <end position="32"/>
    </location>
</feature>
<feature type="compositionally biased region" description="Polar residues" evidence="14">
    <location>
        <begin position="1"/>
        <end position="18"/>
    </location>
</feature>
<dbReference type="GO" id="GO:0008108">
    <property type="term" value="F:UDP-glucose:hexose-1-phosphate uridylyltransferase activity"/>
    <property type="evidence" value="ECO:0007669"/>
    <property type="project" value="UniProtKB-EC"/>
</dbReference>
<organism evidence="17 18">
    <name type="scientific">Puccinia coronata f. sp. avenae</name>
    <dbReference type="NCBI Taxonomy" id="200324"/>
    <lineage>
        <taxon>Eukaryota</taxon>
        <taxon>Fungi</taxon>
        <taxon>Dikarya</taxon>
        <taxon>Basidiomycota</taxon>
        <taxon>Pucciniomycotina</taxon>
        <taxon>Pucciniomycetes</taxon>
        <taxon>Pucciniales</taxon>
        <taxon>Pucciniaceae</taxon>
        <taxon>Puccinia</taxon>
    </lineage>
</organism>
<dbReference type="EC" id="2.7.7.12" evidence="5 13"/>
<evidence type="ECO:0000256" key="8">
    <source>
        <dbReference type="ARBA" id="ARBA00022695"/>
    </source>
</evidence>
<evidence type="ECO:0000256" key="2">
    <source>
        <dbReference type="ARBA" id="ARBA00001947"/>
    </source>
</evidence>
<feature type="domain" description="Galactose-1-phosphate uridyl transferase N-terminal" evidence="15">
    <location>
        <begin position="29"/>
        <end position="154"/>
    </location>
</feature>
<protein>
    <recommendedName>
        <fullName evidence="6 13">Galactose-1-phosphate uridylyltransferase</fullName>
        <ecNumber evidence="5 13">2.7.7.12</ecNumber>
    </recommendedName>
</protein>
<accession>A0A2N5TZ85</accession>
<evidence type="ECO:0000256" key="9">
    <source>
        <dbReference type="ARBA" id="ARBA00022723"/>
    </source>
</evidence>
<dbReference type="GO" id="GO:0008270">
    <property type="term" value="F:zinc ion binding"/>
    <property type="evidence" value="ECO:0007669"/>
    <property type="project" value="InterPro"/>
</dbReference>
<proteinExistence type="inferred from homology"/>
<keyword evidence="8 13" id="KW-0548">Nucleotidyltransferase</keyword>
<keyword evidence="7 13" id="KW-0808">Transferase</keyword>
<dbReference type="InterPro" id="IPR005849">
    <property type="entry name" value="GalP_Utransf_N"/>
</dbReference>
<dbReference type="InterPro" id="IPR036265">
    <property type="entry name" value="HIT-like_sf"/>
</dbReference>
<dbReference type="GO" id="GO:0005737">
    <property type="term" value="C:cytoplasm"/>
    <property type="evidence" value="ECO:0007669"/>
    <property type="project" value="TreeGrafter"/>
</dbReference>
<evidence type="ECO:0000313" key="18">
    <source>
        <dbReference type="Proteomes" id="UP000235392"/>
    </source>
</evidence>
<keyword evidence="11 13" id="KW-0299">Galactose metabolism</keyword>
<dbReference type="NCBIfam" id="TIGR00209">
    <property type="entry name" value="galT_1"/>
    <property type="match status" value="1"/>
</dbReference>
<sequence length="274" mass="30920">MRIDGSTHSPTNGSSAPLTGTIAHGRDNNTRANGEVTEKYTSTYFFENDFAAVNDLQVSHELEANPLRAALHRTEPARGKCYVICYNPNHDLTMAELTPNQILPIITAWIDLYSKIKRDYPFLKCIQIFENKGAMMGCSNPHPHRQVWALLYIPTIPTKVLKSQDDFAALKMDVPDAACLEDGRPCLLLSYAHSELHPEPSSRVLHRSKFFVALVPFWATWPFEVLVLPHLLHIASLAHLPPNAHLDLARTLSHVTRAYKNLFRCSFPYSMAIF</sequence>
<dbReference type="Pfam" id="PF02744">
    <property type="entry name" value="GalP_UDP_tr_C"/>
    <property type="match status" value="1"/>
</dbReference>
<comment type="cofactor">
    <cofactor evidence="2">
        <name>Zn(2+)</name>
        <dbReference type="ChEBI" id="CHEBI:29105"/>
    </cofactor>
</comment>
<dbReference type="SUPFAM" id="SSF54197">
    <property type="entry name" value="HIT-like"/>
    <property type="match status" value="2"/>
</dbReference>
<dbReference type="GO" id="GO:0033499">
    <property type="term" value="P:galactose catabolic process via UDP-galactose, Leloir pathway"/>
    <property type="evidence" value="ECO:0007669"/>
    <property type="project" value="TreeGrafter"/>
</dbReference>
<dbReference type="PANTHER" id="PTHR11943:SF1">
    <property type="entry name" value="GALACTOSE-1-PHOSPHATE URIDYLYLTRANSFERASE"/>
    <property type="match status" value="1"/>
</dbReference>
<evidence type="ECO:0000259" key="16">
    <source>
        <dbReference type="Pfam" id="PF02744"/>
    </source>
</evidence>
<evidence type="ECO:0000256" key="1">
    <source>
        <dbReference type="ARBA" id="ARBA00001107"/>
    </source>
</evidence>
<dbReference type="InterPro" id="IPR005850">
    <property type="entry name" value="GalP_Utransf_C"/>
</dbReference>
<dbReference type="Pfam" id="PF01087">
    <property type="entry name" value="GalP_UDP_transf"/>
    <property type="match status" value="1"/>
</dbReference>
<keyword evidence="10" id="KW-0862">Zinc</keyword>
<comment type="catalytic activity">
    <reaction evidence="1 13">
        <text>alpha-D-galactose 1-phosphate + UDP-alpha-D-glucose = alpha-D-glucose 1-phosphate + UDP-alpha-D-galactose</text>
        <dbReference type="Rhea" id="RHEA:13989"/>
        <dbReference type="ChEBI" id="CHEBI:58336"/>
        <dbReference type="ChEBI" id="CHEBI:58601"/>
        <dbReference type="ChEBI" id="CHEBI:58885"/>
        <dbReference type="ChEBI" id="CHEBI:66914"/>
        <dbReference type="EC" id="2.7.7.12"/>
    </reaction>
</comment>
<evidence type="ECO:0000256" key="3">
    <source>
        <dbReference type="ARBA" id="ARBA00004947"/>
    </source>
</evidence>
<dbReference type="EMBL" id="PGCI01000286">
    <property type="protein sequence ID" value="PLW30792.1"/>
    <property type="molecule type" value="Genomic_DNA"/>
</dbReference>
<reference evidence="17 18" key="1">
    <citation type="submission" date="2017-11" db="EMBL/GenBank/DDBJ databases">
        <title>De novo assembly and phasing of dikaryotic genomes from two isolates of Puccinia coronata f. sp. avenae, the causal agent of oat crown rust.</title>
        <authorList>
            <person name="Miller M.E."/>
            <person name="Zhang Y."/>
            <person name="Omidvar V."/>
            <person name="Sperschneider J."/>
            <person name="Schwessinger B."/>
            <person name="Raley C."/>
            <person name="Palmer J.M."/>
            <person name="Garnica D."/>
            <person name="Upadhyaya N."/>
            <person name="Rathjen J."/>
            <person name="Taylor J.M."/>
            <person name="Park R.F."/>
            <person name="Dodds P.N."/>
            <person name="Hirsch C.D."/>
            <person name="Kianian S.F."/>
            <person name="Figueroa M."/>
        </authorList>
    </citation>
    <scope>NUCLEOTIDE SEQUENCE [LARGE SCALE GENOMIC DNA]</scope>
    <source>
        <strain evidence="17">12SD80</strain>
    </source>
</reference>
<dbReference type="UniPathway" id="UPA00214"/>
<keyword evidence="9 13" id="KW-0479">Metal-binding</keyword>
<dbReference type="Gene3D" id="3.30.428.10">
    <property type="entry name" value="HIT-like"/>
    <property type="match status" value="2"/>
</dbReference>
<comment type="pathway">
    <text evidence="3 13">Carbohydrate metabolism; galactose metabolism.</text>
</comment>
<dbReference type="PROSITE" id="PS00117">
    <property type="entry name" value="GAL_P_UDP_TRANSF_I"/>
    <property type="match status" value="1"/>
</dbReference>
<gene>
    <name evidence="17" type="ORF">PCASD_13371</name>
</gene>
<dbReference type="AlphaFoldDB" id="A0A2N5TZ85"/>
<evidence type="ECO:0000256" key="13">
    <source>
        <dbReference type="RuleBase" id="RU000506"/>
    </source>
</evidence>
<evidence type="ECO:0000256" key="4">
    <source>
        <dbReference type="ARBA" id="ARBA00010951"/>
    </source>
</evidence>
<dbReference type="PANTHER" id="PTHR11943">
    <property type="entry name" value="GALACTOSE-1-PHOSPHATE URIDYLYLTRANSFERASE"/>
    <property type="match status" value="1"/>
</dbReference>
<evidence type="ECO:0000256" key="7">
    <source>
        <dbReference type="ARBA" id="ARBA00022679"/>
    </source>
</evidence>
<dbReference type="Proteomes" id="UP000235392">
    <property type="component" value="Unassembled WGS sequence"/>
</dbReference>
<keyword evidence="12 13" id="KW-0119">Carbohydrate metabolism</keyword>
<evidence type="ECO:0000256" key="12">
    <source>
        <dbReference type="ARBA" id="ARBA00023277"/>
    </source>
</evidence>
<dbReference type="InterPro" id="IPR019779">
    <property type="entry name" value="GalP_UDPtransf1_His-AS"/>
</dbReference>
<evidence type="ECO:0000259" key="15">
    <source>
        <dbReference type="Pfam" id="PF01087"/>
    </source>
</evidence>